<dbReference type="SUPFAM" id="SSF54928">
    <property type="entry name" value="RNA-binding domain, RBD"/>
    <property type="match status" value="2"/>
</dbReference>
<comment type="caution">
    <text evidence="6">The sequence shown here is derived from an EMBL/GenBank/DDBJ whole genome shotgun (WGS) entry which is preliminary data.</text>
</comment>
<keyword evidence="3" id="KW-0862">Zinc</keyword>
<dbReference type="PANTHER" id="PTHR13948:SF37">
    <property type="entry name" value="RNA-BINDING PROTEIN 6 ISOFORM X1"/>
    <property type="match status" value="1"/>
</dbReference>
<dbReference type="Pfam" id="PF23217">
    <property type="entry name" value="DUF7066"/>
    <property type="match status" value="1"/>
</dbReference>
<feature type="region of interest" description="Disordered" evidence="4">
    <location>
        <begin position="1417"/>
        <end position="1481"/>
    </location>
</feature>
<dbReference type="InterPro" id="IPR000504">
    <property type="entry name" value="RRM_dom"/>
</dbReference>
<evidence type="ECO:0000313" key="6">
    <source>
        <dbReference type="EMBL" id="KAL2090925.1"/>
    </source>
</evidence>
<dbReference type="SMART" id="SM00360">
    <property type="entry name" value="RRM"/>
    <property type="match status" value="2"/>
</dbReference>
<feature type="compositionally biased region" description="Gly residues" evidence="4">
    <location>
        <begin position="9"/>
        <end position="19"/>
    </location>
</feature>
<feature type="compositionally biased region" description="Basic and acidic residues" evidence="4">
    <location>
        <begin position="534"/>
        <end position="550"/>
    </location>
</feature>
<feature type="compositionally biased region" description="Polar residues" evidence="4">
    <location>
        <begin position="657"/>
        <end position="673"/>
    </location>
</feature>
<proteinExistence type="predicted"/>
<dbReference type="PANTHER" id="PTHR13948">
    <property type="entry name" value="RNA-BINDING PROTEIN"/>
    <property type="match status" value="1"/>
</dbReference>
<evidence type="ECO:0000313" key="7">
    <source>
        <dbReference type="Proteomes" id="UP001591681"/>
    </source>
</evidence>
<gene>
    <name evidence="6" type="ORF">ACEWY4_013188</name>
</gene>
<feature type="compositionally biased region" description="Basic and acidic residues" evidence="4">
    <location>
        <begin position="46"/>
        <end position="95"/>
    </location>
</feature>
<dbReference type="GO" id="GO:0005634">
    <property type="term" value="C:nucleus"/>
    <property type="evidence" value="ECO:0007669"/>
    <property type="project" value="UniProtKB-SubCell"/>
</dbReference>
<dbReference type="InterPro" id="IPR012677">
    <property type="entry name" value="Nucleotide-bd_a/b_plait_sf"/>
</dbReference>
<keyword evidence="2" id="KW-0539">Nucleus</keyword>
<evidence type="ECO:0000256" key="1">
    <source>
        <dbReference type="ARBA" id="ARBA00004123"/>
    </source>
</evidence>
<feature type="compositionally biased region" description="Basic and acidic residues" evidence="4">
    <location>
        <begin position="216"/>
        <end position="228"/>
    </location>
</feature>
<reference evidence="6 7" key="1">
    <citation type="submission" date="2024-09" db="EMBL/GenBank/DDBJ databases">
        <title>A chromosome-level genome assembly of Gray's grenadier anchovy, Coilia grayii.</title>
        <authorList>
            <person name="Fu Z."/>
        </authorList>
    </citation>
    <scope>NUCLEOTIDE SEQUENCE [LARGE SCALE GENOMIC DNA]</scope>
    <source>
        <strain evidence="6">G4</strain>
        <tissue evidence="6">Muscle</tissue>
    </source>
</reference>
<dbReference type="GO" id="GO:0008270">
    <property type="term" value="F:zinc ion binding"/>
    <property type="evidence" value="ECO:0007669"/>
    <property type="project" value="UniProtKB-KW"/>
</dbReference>
<feature type="compositionally biased region" description="Pro residues" evidence="4">
    <location>
        <begin position="402"/>
        <end position="411"/>
    </location>
</feature>
<feature type="compositionally biased region" description="Pro residues" evidence="4">
    <location>
        <begin position="784"/>
        <end position="803"/>
    </location>
</feature>
<feature type="region of interest" description="Disordered" evidence="4">
    <location>
        <begin position="1214"/>
        <end position="1249"/>
    </location>
</feature>
<feature type="region of interest" description="Disordered" evidence="4">
    <location>
        <begin position="1263"/>
        <end position="1288"/>
    </location>
</feature>
<dbReference type="CDD" id="cd16162">
    <property type="entry name" value="OCRE_RBM5_like"/>
    <property type="match status" value="1"/>
</dbReference>
<evidence type="ECO:0000259" key="5">
    <source>
        <dbReference type="PROSITE" id="PS50157"/>
    </source>
</evidence>
<sequence length="1499" mass="167610">MWNGPRSGPRGGPHFGGNPRGDMFEGRDGPMPDFRGRDGMNMGPRPQDRPPMDMRRFDGPQDMRGHDMDPRNMDLRGRDGPRDFFRQGEEPDMSLRRRYEMEIRSKLQNSGGFPGQGRHQMEMDGRDMPGGNMRDGRFMGDMRDRPMDMPGFNPMDQRRRLPGEPMGRNDGFRDMRDRDRPRMGMDDVDGFRMDMPQPDRGMMDFDRRGGMFPMNDRGRFESDMDMRNRMGPSGEFRDRDRSPARFGDKDRMPMEGRGRPDMPMEGRGRPDIPMETRGRPDMPMETRGRPDMPMEGRGRPDMPMETRGMPDMPMETRGRPDMPMERGRPDMPSEVRGRPDIPMETRGRPDMPSEVRGRPDMPSEGRGRPDMPSEGRGRPDMPLEDRGRPDMPTEGRGRPDMPPEPNRPPLRPGDTLRDREFPEPLDGSVGLRGRENESLSDEWRNNAAKDRNTFPGMMNRGRSPFSREAQSERFFPGRGREGRGEPFMDRDRRPGEFPEKDGPFLGLSRPGRDPPKGGPEQTLPPLNPALIGPNRDKDGKPWSREVDAPLDRNAQNIGRPPFTQEKSQMLSQEDRFPNDRTPFKGPKDLPPPSSGRGILGPCPEGMLRNSGPVGRDQDYRDIDYRTGSGRAYDYNISNLPGPEKDRKEPRLTPPQRPNNAGSKDQDYRSASVNDKVSHTISISGIPKTATMEQILGAFAVRDGVPMQGMKIKNVVPGYSFDMAYVEFLNLEDAVHFMESNQGSLKVGVTTALMKYVQPDRSSEETKPQEPPRKPPLIGEKPEAPARPSPQPKVPPPKSEPPPQLAVADPVPKAAWQRSSDLTPEAWQQQVDQQLQQQEAEQKAEAWASRNAGRHGPRDVDPVFKESKTMIIKNLKNTTTVEMILKALDPFAYLDERNVRLVRSKPHGSKCFCFVDMDSHEQVTRLVDLLTRARPVMVDGVRIYAEVAKPLKNQNSYKRDFDKSGSSILGYPPDVLEQQQQMQQQQFYQPHQSQPLHGPMPALPGVQGDMTLAGRRDTPQTASTAIVQHAVAYTDASAAELPYQAANMASPAATVGPTTQGAPAQHANPYSYGSDTPDLSAYLYDATSGFYYDPQTTLYYDPTSRYFYNAETQQYLYWDSASKAYIPVAGSSMDGQACNPVPALPGDISIPSASASTSAPAHAPAVVASVGAAPLAVAPMVHASPVVAAPTTATSAVAAAVVPLTTIQPPVDDSAKKALDVADKSGEGDAAGRSDKKEKEKEEKPRSLAAFKIMKDMERWAKIQNRQKDSVRSPSPVLKTGSGDDQRASKAADAAFAIFERKVTGGDDLFKKPLAPPKKESSKRPMGSLGLLASDYAAGSDDEEEEDKHEQPSASKSQAEEKEDKLTDWKKMACLLCRRQFPSKDALIRHQQLSDLHKQNMEIHLKIKKSKKELEALENQEKELNARGSNVSPEMKRRKYQHQHQNSWPSGSRGSHKGSERPGLGSEPVERKKKEPVVWDHSTYKQAVRKAMFARFKELD</sequence>
<dbReference type="Gene3D" id="3.30.70.330">
    <property type="match status" value="1"/>
</dbReference>
<evidence type="ECO:0000256" key="4">
    <source>
        <dbReference type="SAM" id="MobiDB-lite"/>
    </source>
</evidence>
<protein>
    <recommendedName>
        <fullName evidence="5">C2H2-type domain-containing protein</fullName>
    </recommendedName>
</protein>
<evidence type="ECO:0000256" key="3">
    <source>
        <dbReference type="PROSITE-ProRule" id="PRU00042"/>
    </source>
</evidence>
<feature type="compositionally biased region" description="Basic and acidic residues" evidence="4">
    <location>
        <begin position="760"/>
        <end position="772"/>
    </location>
</feature>
<feature type="compositionally biased region" description="Basic and acidic residues" evidence="4">
    <location>
        <begin position="572"/>
        <end position="587"/>
    </location>
</feature>
<feature type="region of interest" description="Disordered" evidence="4">
    <location>
        <begin position="1306"/>
        <end position="1364"/>
    </location>
</feature>
<dbReference type="Proteomes" id="UP001591681">
    <property type="component" value="Unassembled WGS sequence"/>
</dbReference>
<keyword evidence="7" id="KW-1185">Reference proteome</keyword>
<feature type="compositionally biased region" description="Basic and acidic residues" evidence="4">
    <location>
        <begin position="1306"/>
        <end position="1322"/>
    </location>
</feature>
<dbReference type="InterPro" id="IPR035979">
    <property type="entry name" value="RBD_domain_sf"/>
</dbReference>
<feature type="compositionally biased region" description="Polar residues" evidence="4">
    <location>
        <begin position="1442"/>
        <end position="1452"/>
    </location>
</feature>
<feature type="compositionally biased region" description="Basic and acidic residues" evidence="4">
    <location>
        <begin position="478"/>
        <end position="502"/>
    </location>
</feature>
<feature type="domain" description="C2H2-type" evidence="5">
    <location>
        <begin position="1371"/>
        <end position="1401"/>
    </location>
</feature>
<dbReference type="Pfam" id="PF17780">
    <property type="entry name" value="OCRE"/>
    <property type="match status" value="1"/>
</dbReference>
<dbReference type="InterPro" id="IPR013087">
    <property type="entry name" value="Znf_C2H2_type"/>
</dbReference>
<dbReference type="EMBL" id="JBHFQA010000011">
    <property type="protein sequence ID" value="KAL2090925.1"/>
    <property type="molecule type" value="Genomic_DNA"/>
</dbReference>
<dbReference type="PROSITE" id="PS50157">
    <property type="entry name" value="ZINC_FINGER_C2H2_2"/>
    <property type="match status" value="1"/>
</dbReference>
<dbReference type="InterPro" id="IPR041591">
    <property type="entry name" value="OCRE"/>
</dbReference>
<feature type="region of interest" description="Disordered" evidence="4">
    <location>
        <begin position="1"/>
        <end position="95"/>
    </location>
</feature>
<feature type="compositionally biased region" description="Basic and acidic residues" evidence="4">
    <location>
        <begin position="432"/>
        <end position="452"/>
    </location>
</feature>
<feature type="region of interest" description="Disordered" evidence="4">
    <location>
        <begin position="139"/>
        <end position="673"/>
    </location>
</feature>
<feature type="compositionally biased region" description="Basic and acidic residues" evidence="4">
    <location>
        <begin position="22"/>
        <end position="38"/>
    </location>
</feature>
<feature type="compositionally biased region" description="Basic and acidic residues" evidence="4">
    <location>
        <begin position="1214"/>
        <end position="1245"/>
    </location>
</feature>
<feature type="compositionally biased region" description="Basic and acidic residues" evidence="4">
    <location>
        <begin position="314"/>
        <end position="401"/>
    </location>
</feature>
<feature type="region of interest" description="Disordered" evidence="4">
    <location>
        <begin position="758"/>
        <end position="860"/>
    </location>
</feature>
<feature type="compositionally biased region" description="Low complexity" evidence="4">
    <location>
        <begin position="824"/>
        <end position="838"/>
    </location>
</feature>
<keyword evidence="3" id="KW-0863">Zinc-finger</keyword>
<dbReference type="InterPro" id="IPR055494">
    <property type="entry name" value="DUF7066"/>
</dbReference>
<name>A0ABD1JVK4_9TELE</name>
<accession>A0ABD1JVK4</accession>
<feature type="compositionally biased region" description="Basic and acidic residues" evidence="4">
    <location>
        <begin position="170"/>
        <end position="192"/>
    </location>
</feature>
<keyword evidence="3" id="KW-0479">Metal-binding</keyword>
<feature type="compositionally biased region" description="Basic and acidic residues" evidence="4">
    <location>
        <begin position="615"/>
        <end position="624"/>
    </location>
</feature>
<comment type="subcellular location">
    <subcellularLocation>
        <location evidence="1">Nucleus</location>
    </subcellularLocation>
</comment>
<feature type="compositionally biased region" description="Basic and acidic residues" evidence="4">
    <location>
        <begin position="235"/>
        <end position="304"/>
    </location>
</feature>
<feature type="compositionally biased region" description="Basic and acidic residues" evidence="4">
    <location>
        <begin position="1467"/>
        <end position="1477"/>
    </location>
</feature>
<evidence type="ECO:0000256" key="2">
    <source>
        <dbReference type="ARBA" id="ARBA00023242"/>
    </source>
</evidence>
<organism evidence="6 7">
    <name type="scientific">Coilia grayii</name>
    <name type="common">Gray's grenadier anchovy</name>
    <dbReference type="NCBI Taxonomy" id="363190"/>
    <lineage>
        <taxon>Eukaryota</taxon>
        <taxon>Metazoa</taxon>
        <taxon>Chordata</taxon>
        <taxon>Craniata</taxon>
        <taxon>Vertebrata</taxon>
        <taxon>Euteleostomi</taxon>
        <taxon>Actinopterygii</taxon>
        <taxon>Neopterygii</taxon>
        <taxon>Teleostei</taxon>
        <taxon>Clupei</taxon>
        <taxon>Clupeiformes</taxon>
        <taxon>Clupeoidei</taxon>
        <taxon>Engraulidae</taxon>
        <taxon>Coilinae</taxon>
        <taxon>Coilia</taxon>
    </lineage>
</organism>